<evidence type="ECO:0000313" key="2">
    <source>
        <dbReference type="Proteomes" id="UP000004088"/>
    </source>
</evidence>
<reference evidence="1 2" key="1">
    <citation type="submission" date="2011-01" db="EMBL/GenBank/DDBJ databases">
        <authorList>
            <person name="Muzny D."/>
            <person name="Qin X."/>
            <person name="Deng J."/>
            <person name="Jiang H."/>
            <person name="Liu Y."/>
            <person name="Qu J."/>
            <person name="Song X.-Z."/>
            <person name="Zhang L."/>
            <person name="Thornton R."/>
            <person name="Coyle M."/>
            <person name="Francisco L."/>
            <person name="Jackson L."/>
            <person name="Javaid M."/>
            <person name="Korchina V."/>
            <person name="Kovar C."/>
            <person name="Mata R."/>
            <person name="Mathew T."/>
            <person name="Ngo R."/>
            <person name="Nguyen L."/>
            <person name="Nguyen N."/>
            <person name="Okwuonu G."/>
            <person name="Ongeri F."/>
            <person name="Pham C."/>
            <person name="Simmons D."/>
            <person name="Wilczek-Boney K."/>
            <person name="Hale W."/>
            <person name="Jakkamsetti A."/>
            <person name="Pham P."/>
            <person name="Ruth R."/>
            <person name="San Lucas F."/>
            <person name="Warren J."/>
            <person name="Zhang J."/>
            <person name="Zhao Z."/>
            <person name="Zhou C."/>
            <person name="Zhu D."/>
            <person name="Lee S."/>
            <person name="Bess C."/>
            <person name="Blankenburg K."/>
            <person name="Forbes L."/>
            <person name="Fu Q."/>
            <person name="Gubbala S."/>
            <person name="Hirani K."/>
            <person name="Jayaseelan J.C."/>
            <person name="Lara F."/>
            <person name="Munidasa M."/>
            <person name="Palculict T."/>
            <person name="Patil S."/>
            <person name="Pu L.-L."/>
            <person name="Saada N."/>
            <person name="Tang L."/>
            <person name="Weissenberger G."/>
            <person name="Zhu Y."/>
            <person name="Hemphill L."/>
            <person name="Shang Y."/>
            <person name="Youmans B."/>
            <person name="Ayvaz T."/>
            <person name="Ross M."/>
            <person name="Santibanez J."/>
            <person name="Aqrawi P."/>
            <person name="Gross S."/>
            <person name="Joshi V."/>
            <person name="Fowler G."/>
            <person name="Nazareth L."/>
            <person name="Reid J."/>
            <person name="Worley K."/>
            <person name="Petrosino J."/>
            <person name="Highlander S."/>
            <person name="Gibbs R."/>
        </authorList>
    </citation>
    <scope>NUCLEOTIDE SEQUENCE [LARGE SCALE GENOMIC DNA]</scope>
    <source>
        <strain evidence="1 2">ATCC 33394</strain>
    </source>
</reference>
<name>F0F0K6_9NEIS</name>
<organism evidence="1 2">
    <name type="scientific">Kingella denitrificans ATCC 33394</name>
    <dbReference type="NCBI Taxonomy" id="888741"/>
    <lineage>
        <taxon>Bacteria</taxon>
        <taxon>Pseudomonadati</taxon>
        <taxon>Pseudomonadota</taxon>
        <taxon>Betaproteobacteria</taxon>
        <taxon>Neisseriales</taxon>
        <taxon>Neisseriaceae</taxon>
        <taxon>Kingella</taxon>
    </lineage>
</organism>
<sequence length="41" mass="4541">MVGLDCCLPFNDFACFKSHGRRGGCRLLSNMPKAACTFLFI</sequence>
<dbReference type="EMBL" id="AEWV01000029">
    <property type="protein sequence ID" value="EGC16960.1"/>
    <property type="molecule type" value="Genomic_DNA"/>
</dbReference>
<evidence type="ECO:0000313" key="1">
    <source>
        <dbReference type="EMBL" id="EGC16960.1"/>
    </source>
</evidence>
<protein>
    <submittedName>
        <fullName evidence="1">Uncharacterized protein</fullName>
    </submittedName>
</protein>
<proteinExistence type="predicted"/>
<accession>F0F0K6</accession>
<gene>
    <name evidence="1" type="ORF">HMPREF9098_1641</name>
</gene>
<dbReference type="Proteomes" id="UP000004088">
    <property type="component" value="Unassembled WGS sequence"/>
</dbReference>
<dbReference type="STRING" id="888741.HMPREF9098_1641"/>
<keyword evidence="2" id="KW-1185">Reference proteome</keyword>
<comment type="caution">
    <text evidence="1">The sequence shown here is derived from an EMBL/GenBank/DDBJ whole genome shotgun (WGS) entry which is preliminary data.</text>
</comment>
<dbReference type="HOGENOM" id="CLU_3271369_0_0_4"/>
<dbReference type="AlphaFoldDB" id="F0F0K6"/>